<gene>
    <name evidence="3" type="ORF">AWC38_SpisGene13509</name>
</gene>
<protein>
    <recommendedName>
        <fullName evidence="2">Cyclic nucleotide-binding domain-containing protein</fullName>
    </recommendedName>
</protein>
<feature type="domain" description="Cyclic nucleotide-binding" evidence="2">
    <location>
        <begin position="334"/>
        <end position="441"/>
    </location>
</feature>
<dbReference type="Proteomes" id="UP000225706">
    <property type="component" value="Unassembled WGS sequence"/>
</dbReference>
<name>A0A2B4RWJ9_STYPI</name>
<evidence type="ECO:0000256" key="1">
    <source>
        <dbReference type="SAM" id="MobiDB-lite"/>
    </source>
</evidence>
<accession>A0A2B4RWJ9</accession>
<organism evidence="3 4">
    <name type="scientific">Stylophora pistillata</name>
    <name type="common">Smooth cauliflower coral</name>
    <dbReference type="NCBI Taxonomy" id="50429"/>
    <lineage>
        <taxon>Eukaryota</taxon>
        <taxon>Metazoa</taxon>
        <taxon>Cnidaria</taxon>
        <taxon>Anthozoa</taxon>
        <taxon>Hexacorallia</taxon>
        <taxon>Scleractinia</taxon>
        <taxon>Astrocoeniina</taxon>
        <taxon>Pocilloporidae</taxon>
        <taxon>Stylophora</taxon>
    </lineage>
</organism>
<proteinExistence type="predicted"/>
<dbReference type="AlphaFoldDB" id="A0A2B4RWJ9"/>
<evidence type="ECO:0000313" key="3">
    <source>
        <dbReference type="EMBL" id="PFX21991.1"/>
    </source>
</evidence>
<dbReference type="SMART" id="SM00100">
    <property type="entry name" value="cNMP"/>
    <property type="match status" value="1"/>
</dbReference>
<dbReference type="InterPro" id="IPR000595">
    <property type="entry name" value="cNMP-bd_dom"/>
</dbReference>
<dbReference type="InterPro" id="IPR014710">
    <property type="entry name" value="RmlC-like_jellyroll"/>
</dbReference>
<dbReference type="Gene3D" id="2.60.120.10">
    <property type="entry name" value="Jelly Rolls"/>
    <property type="match status" value="2"/>
</dbReference>
<dbReference type="PANTHER" id="PTHR23011">
    <property type="entry name" value="CYCLIC NUCLEOTIDE-BINDING DOMAIN CONTAINING PROTEIN"/>
    <property type="match status" value="1"/>
</dbReference>
<dbReference type="PANTHER" id="PTHR23011:SF32">
    <property type="entry name" value="CYCLIC NUCLEOTIDE-BINDING DOMAIN-CONTAINING PROTEIN 1"/>
    <property type="match status" value="1"/>
</dbReference>
<feature type="region of interest" description="Disordered" evidence="1">
    <location>
        <begin position="1"/>
        <end position="27"/>
    </location>
</feature>
<dbReference type="Pfam" id="PF00027">
    <property type="entry name" value="cNMP_binding"/>
    <property type="match status" value="1"/>
</dbReference>
<comment type="caution">
    <text evidence="3">The sequence shown here is derived from an EMBL/GenBank/DDBJ whole genome shotgun (WGS) entry which is preliminary data.</text>
</comment>
<keyword evidence="4" id="KW-1185">Reference proteome</keyword>
<dbReference type="OrthoDB" id="5966510at2759"/>
<evidence type="ECO:0000313" key="4">
    <source>
        <dbReference type="Proteomes" id="UP000225706"/>
    </source>
</evidence>
<evidence type="ECO:0000259" key="2">
    <source>
        <dbReference type="PROSITE" id="PS50042"/>
    </source>
</evidence>
<dbReference type="PROSITE" id="PS50042">
    <property type="entry name" value="CNMP_BINDING_3"/>
    <property type="match status" value="1"/>
</dbReference>
<dbReference type="SUPFAM" id="SSF51206">
    <property type="entry name" value="cAMP-binding domain-like"/>
    <property type="match status" value="2"/>
</dbReference>
<dbReference type="EMBL" id="LSMT01000255">
    <property type="protein sequence ID" value="PFX21991.1"/>
    <property type="molecule type" value="Genomic_DNA"/>
</dbReference>
<dbReference type="InterPro" id="IPR018490">
    <property type="entry name" value="cNMP-bd_dom_sf"/>
</dbReference>
<dbReference type="CDD" id="cd00038">
    <property type="entry name" value="CAP_ED"/>
    <property type="match status" value="1"/>
</dbReference>
<sequence>MKNSSRRAQDSGGWNAKFGEETKKQRHPLPKLVGVPAISYNGLRWLCNIEGLGERDRPSTSEAHEIFLANYPKMFNKPKQQALNLSLNSAQPRKLNFGDGQLLKAQETKIPHDKGLFPHWCKGFNVPVSHNISDHLSKLHKQSVITMSATAVIDMRIKSIKRVLRKQPFERKSKENEVLLKQLQYFPEMADQVPRHVLKELCSVAQLDKCPEEDYTVFGNTGLHLILRGSVMVHSSQAFSPELSREATGVSSPSPSCILEEDELQVSEKLTVGQCFGTLSKVEEKDSNSKLLSVVSLEPCEFLKISTSDYARVIQIIEAREEEQKLSLVKVCKLFNSWPLLSLKKIAGLIKWRKFPPGQVLVSEGERCEVIGFIKSGECLLRRYINVAHTFPSGKKEQRVKSVMIGRLSPGDSFGEITVLKGFLMPCSVVTDTPVQMGTISTLDVHELDDVTRSLLSQSYSVMDGNLTEDEIQKEYIEQEKEKDWVRFKNKVVGNVLHHRGILPGYSKWSRNPSPSEVSEK</sequence>
<reference evidence="4" key="1">
    <citation type="journal article" date="2017" name="bioRxiv">
        <title>Comparative analysis of the genomes of Stylophora pistillata and Acropora digitifera provides evidence for extensive differences between species of corals.</title>
        <authorList>
            <person name="Voolstra C.R."/>
            <person name="Li Y."/>
            <person name="Liew Y.J."/>
            <person name="Baumgarten S."/>
            <person name="Zoccola D."/>
            <person name="Flot J.-F."/>
            <person name="Tambutte S."/>
            <person name="Allemand D."/>
            <person name="Aranda M."/>
        </authorList>
    </citation>
    <scope>NUCLEOTIDE SEQUENCE [LARGE SCALE GENOMIC DNA]</scope>
</reference>